<dbReference type="Gene3D" id="1.10.10.10">
    <property type="entry name" value="Winged helix-like DNA-binding domain superfamily/Winged helix DNA-binding domain"/>
    <property type="match status" value="1"/>
</dbReference>
<dbReference type="AlphaFoldDB" id="A0A6J7H167"/>
<dbReference type="Pfam" id="PF00196">
    <property type="entry name" value="GerE"/>
    <property type="match status" value="1"/>
</dbReference>
<evidence type="ECO:0000259" key="4">
    <source>
        <dbReference type="PROSITE" id="PS50043"/>
    </source>
</evidence>
<dbReference type="PRINTS" id="PR00038">
    <property type="entry name" value="HTHLUXR"/>
</dbReference>
<sequence>MKAATRRADGTIELDDRVHELSLADNLVDYLLLRTSVNDVAQFAVHHLIDRLRVWHLAILRCTPEGHLTKLGSFGHSDSADAPSLAGHNFMTDPNFRRTLAKGLPHSSFPLPGWTSLDFHEMERWQHARGPELLWPLQIPARTVGVLQFNFLSVPDASEVIEDVSAISPVFSLLALHASPPDRDSASTFGSDADPGIDTLTHSLSDRQLDILKWMSMGMTNDQIAHQIKFSASTVRQETMVIYRFLHVGGRSEAAAEGKRLGLI</sequence>
<name>A0A6J7H167_9ZZZZ</name>
<evidence type="ECO:0000256" key="3">
    <source>
        <dbReference type="ARBA" id="ARBA00023163"/>
    </source>
</evidence>
<keyword evidence="3" id="KW-0804">Transcription</keyword>
<proteinExistence type="predicted"/>
<evidence type="ECO:0000256" key="1">
    <source>
        <dbReference type="ARBA" id="ARBA00023015"/>
    </source>
</evidence>
<keyword evidence="1" id="KW-0805">Transcription regulation</keyword>
<dbReference type="SMART" id="SM00421">
    <property type="entry name" value="HTH_LUXR"/>
    <property type="match status" value="1"/>
</dbReference>
<reference evidence="5" key="1">
    <citation type="submission" date="2020-05" db="EMBL/GenBank/DDBJ databases">
        <authorList>
            <person name="Chiriac C."/>
            <person name="Salcher M."/>
            <person name="Ghai R."/>
            <person name="Kavagutti S V."/>
        </authorList>
    </citation>
    <scope>NUCLEOTIDE SEQUENCE</scope>
</reference>
<dbReference type="EMBL" id="CAFBMR010000021">
    <property type="protein sequence ID" value="CAB4910443.1"/>
    <property type="molecule type" value="Genomic_DNA"/>
</dbReference>
<dbReference type="PANTHER" id="PTHR44688:SF16">
    <property type="entry name" value="DNA-BINDING TRANSCRIPTIONAL ACTIVATOR DEVR_DOSR"/>
    <property type="match status" value="1"/>
</dbReference>
<dbReference type="GO" id="GO:0006355">
    <property type="term" value="P:regulation of DNA-templated transcription"/>
    <property type="evidence" value="ECO:0007669"/>
    <property type="project" value="InterPro"/>
</dbReference>
<evidence type="ECO:0000313" key="5">
    <source>
        <dbReference type="EMBL" id="CAB4910443.1"/>
    </source>
</evidence>
<dbReference type="InterPro" id="IPR016032">
    <property type="entry name" value="Sig_transdc_resp-reg_C-effctor"/>
</dbReference>
<dbReference type="SUPFAM" id="SSF46894">
    <property type="entry name" value="C-terminal effector domain of the bipartite response regulators"/>
    <property type="match status" value="1"/>
</dbReference>
<keyword evidence="2" id="KW-0238">DNA-binding</keyword>
<accession>A0A6J7H167</accession>
<evidence type="ECO:0000256" key="2">
    <source>
        <dbReference type="ARBA" id="ARBA00023125"/>
    </source>
</evidence>
<feature type="domain" description="HTH luxR-type" evidence="4">
    <location>
        <begin position="197"/>
        <end position="262"/>
    </location>
</feature>
<dbReference type="InterPro" id="IPR000792">
    <property type="entry name" value="Tscrpt_reg_LuxR_C"/>
</dbReference>
<dbReference type="GO" id="GO:0003677">
    <property type="term" value="F:DNA binding"/>
    <property type="evidence" value="ECO:0007669"/>
    <property type="project" value="UniProtKB-KW"/>
</dbReference>
<organism evidence="5">
    <name type="scientific">freshwater metagenome</name>
    <dbReference type="NCBI Taxonomy" id="449393"/>
    <lineage>
        <taxon>unclassified sequences</taxon>
        <taxon>metagenomes</taxon>
        <taxon>ecological metagenomes</taxon>
    </lineage>
</organism>
<dbReference type="PROSITE" id="PS50043">
    <property type="entry name" value="HTH_LUXR_2"/>
    <property type="match status" value="1"/>
</dbReference>
<gene>
    <name evidence="5" type="ORF">UFOPK3610_00757</name>
</gene>
<protein>
    <submittedName>
        <fullName evidence="5">Unannotated protein</fullName>
    </submittedName>
</protein>
<dbReference type="CDD" id="cd06170">
    <property type="entry name" value="LuxR_C_like"/>
    <property type="match status" value="1"/>
</dbReference>
<dbReference type="PANTHER" id="PTHR44688">
    <property type="entry name" value="DNA-BINDING TRANSCRIPTIONAL ACTIVATOR DEVR_DOSR"/>
    <property type="match status" value="1"/>
</dbReference>
<dbReference type="InterPro" id="IPR036388">
    <property type="entry name" value="WH-like_DNA-bd_sf"/>
</dbReference>